<name>A0ABR3FYQ9_9AGAR</name>
<sequence length="113" mass="12841">MSDISNLKRQLKIKSGAAKRLLKENGLYRKESEDLKRKLDKLIADGVPEDEWEVKNARRLCEESNKMIQDSSERLGSNIADLRELIVQAKKEESLAEDVDLLNAESVLEEASI</sequence>
<protein>
    <recommendedName>
        <fullName evidence="3">Tubulin-specific chaperone A</fullName>
    </recommendedName>
</protein>
<dbReference type="Proteomes" id="UP001465976">
    <property type="component" value="Unassembled WGS sequence"/>
</dbReference>
<gene>
    <name evidence="5" type="ORF">V5O48_001335</name>
</gene>
<proteinExistence type="inferred from homology"/>
<keyword evidence="6" id="KW-1185">Reference proteome</keyword>
<organism evidence="5 6">
    <name type="scientific">Marasmius crinis-equi</name>
    <dbReference type="NCBI Taxonomy" id="585013"/>
    <lineage>
        <taxon>Eukaryota</taxon>
        <taxon>Fungi</taxon>
        <taxon>Dikarya</taxon>
        <taxon>Basidiomycota</taxon>
        <taxon>Agaricomycotina</taxon>
        <taxon>Agaricomycetes</taxon>
        <taxon>Agaricomycetidae</taxon>
        <taxon>Agaricales</taxon>
        <taxon>Marasmiineae</taxon>
        <taxon>Marasmiaceae</taxon>
        <taxon>Marasmius</taxon>
    </lineage>
</organism>
<evidence type="ECO:0000256" key="3">
    <source>
        <dbReference type="RuleBase" id="RU364030"/>
    </source>
</evidence>
<evidence type="ECO:0000313" key="6">
    <source>
        <dbReference type="Proteomes" id="UP001465976"/>
    </source>
</evidence>
<dbReference type="InterPro" id="IPR004226">
    <property type="entry name" value="TBCA"/>
</dbReference>
<keyword evidence="3" id="KW-0206">Cytoskeleton</keyword>
<keyword evidence="2 3" id="KW-0143">Chaperone</keyword>
<feature type="coiled-coil region" evidence="4">
    <location>
        <begin position="4"/>
        <end position="45"/>
    </location>
</feature>
<evidence type="ECO:0000256" key="1">
    <source>
        <dbReference type="ARBA" id="ARBA00006806"/>
    </source>
</evidence>
<comment type="subunit">
    <text evidence="3">Supercomplex made of cofactors A to E. Cofactors A and D function by capturing and stabilizing tubulin in a quasi-native conformation. Cofactor E binds to the cofactor D-tubulin complex; interaction with cofactor C then causes the release of tubulin polypeptides that are committed to the native state.</text>
</comment>
<comment type="caution">
    <text evidence="5">The sequence shown here is derived from an EMBL/GenBank/DDBJ whole genome shotgun (WGS) entry which is preliminary data.</text>
</comment>
<dbReference type="Pfam" id="PF02970">
    <property type="entry name" value="TBCA"/>
    <property type="match status" value="1"/>
</dbReference>
<accession>A0ABR3FYQ9</accession>
<evidence type="ECO:0000256" key="4">
    <source>
        <dbReference type="SAM" id="Coils"/>
    </source>
</evidence>
<evidence type="ECO:0000256" key="2">
    <source>
        <dbReference type="ARBA" id="ARBA00023186"/>
    </source>
</evidence>
<dbReference type="PANTHER" id="PTHR21500">
    <property type="entry name" value="TUBULIN-SPECIFIC CHAPERONE A"/>
    <property type="match status" value="1"/>
</dbReference>
<dbReference type="PANTHER" id="PTHR21500:SF0">
    <property type="entry name" value="TUBULIN-SPECIFIC CHAPERONE A"/>
    <property type="match status" value="1"/>
</dbReference>
<comment type="subcellular location">
    <subcellularLocation>
        <location evidence="3">Cytoplasm</location>
        <location evidence="3">Cytoskeleton</location>
    </subcellularLocation>
</comment>
<keyword evidence="3" id="KW-0493">Microtubule</keyword>
<dbReference type="InterPro" id="IPR036126">
    <property type="entry name" value="TBCA_sf"/>
</dbReference>
<evidence type="ECO:0000313" key="5">
    <source>
        <dbReference type="EMBL" id="KAL0580694.1"/>
    </source>
</evidence>
<keyword evidence="4" id="KW-0175">Coiled coil</keyword>
<keyword evidence="3" id="KW-0963">Cytoplasm</keyword>
<dbReference type="EMBL" id="JBAHYK010000025">
    <property type="protein sequence ID" value="KAL0580694.1"/>
    <property type="molecule type" value="Genomic_DNA"/>
</dbReference>
<dbReference type="Gene3D" id="1.20.58.90">
    <property type="match status" value="1"/>
</dbReference>
<comment type="similarity">
    <text evidence="1 3">Belongs to the TBCA family.</text>
</comment>
<dbReference type="SUPFAM" id="SSF46988">
    <property type="entry name" value="Tubulin chaperone cofactor A"/>
    <property type="match status" value="1"/>
</dbReference>
<reference evidence="5 6" key="1">
    <citation type="submission" date="2024-02" db="EMBL/GenBank/DDBJ databases">
        <title>A draft genome for the cacao thread blight pathogen Marasmius crinis-equi.</title>
        <authorList>
            <person name="Cohen S.P."/>
            <person name="Baruah I.K."/>
            <person name="Amoako-Attah I."/>
            <person name="Bukari Y."/>
            <person name="Meinhardt L.W."/>
            <person name="Bailey B.A."/>
        </authorList>
    </citation>
    <scope>NUCLEOTIDE SEQUENCE [LARGE SCALE GENOMIC DNA]</scope>
    <source>
        <strain evidence="5 6">GH-76</strain>
    </source>
</reference>